<keyword evidence="2" id="KW-0255">Endonuclease</keyword>
<gene>
    <name evidence="2" type="ORF">ERS075527_01162</name>
</gene>
<feature type="domain" description="HNH nuclease" evidence="1">
    <location>
        <begin position="83"/>
        <end position="127"/>
    </location>
</feature>
<dbReference type="SUPFAM" id="SSF54060">
    <property type="entry name" value="His-Me finger endonucleases"/>
    <property type="match status" value="1"/>
</dbReference>
<dbReference type="InterPro" id="IPR044930">
    <property type="entry name" value="Homing_endonuclease_His-Me"/>
</dbReference>
<accession>A0AB33T197</accession>
<name>A0AB33T197_9MYCO</name>
<organism evidence="2 3">
    <name type="scientific">Mycobacteroides abscessus</name>
    <dbReference type="NCBI Taxonomy" id="36809"/>
    <lineage>
        <taxon>Bacteria</taxon>
        <taxon>Bacillati</taxon>
        <taxon>Actinomycetota</taxon>
        <taxon>Actinomycetes</taxon>
        <taxon>Mycobacteriales</taxon>
        <taxon>Mycobacteriaceae</taxon>
        <taxon>Mycobacteroides</taxon>
    </lineage>
</organism>
<protein>
    <submittedName>
        <fullName evidence="2">HNH endonuclease</fullName>
    </submittedName>
</protein>
<dbReference type="AlphaFoldDB" id="A0AB33T197"/>
<dbReference type="GO" id="GO:0004519">
    <property type="term" value="F:endonuclease activity"/>
    <property type="evidence" value="ECO:0007669"/>
    <property type="project" value="UniProtKB-KW"/>
</dbReference>
<dbReference type="RefSeq" id="WP_074245347.1">
    <property type="nucleotide sequence ID" value="NZ_CP014959.1"/>
</dbReference>
<evidence type="ECO:0000259" key="1">
    <source>
        <dbReference type="Pfam" id="PF13392"/>
    </source>
</evidence>
<dbReference type="EMBL" id="CSUW01000002">
    <property type="protein sequence ID" value="CPT12150.1"/>
    <property type="molecule type" value="Genomic_DNA"/>
</dbReference>
<evidence type="ECO:0000313" key="2">
    <source>
        <dbReference type="EMBL" id="CPT12150.1"/>
    </source>
</evidence>
<dbReference type="Proteomes" id="UP000038487">
    <property type="component" value="Unassembled WGS sequence"/>
</dbReference>
<proteinExistence type="predicted"/>
<evidence type="ECO:0000313" key="3">
    <source>
        <dbReference type="Proteomes" id="UP000038487"/>
    </source>
</evidence>
<keyword evidence="2" id="KW-0378">Hydrolase</keyword>
<sequence length="198" mass="22092">MTSLIDTCAVFGCGIKRRTRGLCPSHYQRWRRHGDPLAGGLPAGAPFEDRYWSKVDKSGRCWLWTGAKNDAGYGQISVGGKMVYAHRLSLEMSTGSTIPPGMDVDHMCHTRHCVNPNHLRLATRKQNLENRRTANSSSKSGIRGVSYSISSRRYLKPWLAQVRSKGQPTYSGYFSTKEEAAAAVVSARLRMMTHSQED</sequence>
<dbReference type="Gene3D" id="3.90.75.10">
    <property type="entry name" value="Homing Intron 3 (I-ppo) Encoded Endonuclease, Chain A"/>
    <property type="match status" value="1"/>
</dbReference>
<reference evidence="2 3" key="1">
    <citation type="submission" date="2015-03" db="EMBL/GenBank/DDBJ databases">
        <authorList>
            <consortium name="Pathogen Informatics"/>
            <person name="Murphy D."/>
        </authorList>
    </citation>
    <scope>NUCLEOTIDE SEQUENCE [LARGE SCALE GENOMIC DNA]</scope>
    <source>
        <strain evidence="2 3">PAP036</strain>
    </source>
</reference>
<dbReference type="InterPro" id="IPR003615">
    <property type="entry name" value="HNH_nuc"/>
</dbReference>
<keyword evidence="2" id="KW-0540">Nuclease</keyword>
<dbReference type="Pfam" id="PF13392">
    <property type="entry name" value="HNH_3"/>
    <property type="match status" value="1"/>
</dbReference>
<dbReference type="InterPro" id="IPR044925">
    <property type="entry name" value="His-Me_finger_sf"/>
</dbReference>
<comment type="caution">
    <text evidence="2">The sequence shown here is derived from an EMBL/GenBank/DDBJ whole genome shotgun (WGS) entry which is preliminary data.</text>
</comment>